<dbReference type="Pfam" id="PF12609">
    <property type="entry name" value="DUF3774"/>
    <property type="match status" value="1"/>
</dbReference>
<dbReference type="PANTHER" id="PTHR33090">
    <property type="entry name" value="DUF3774 DOMAIN PROTEIN-RELATED"/>
    <property type="match status" value="1"/>
</dbReference>
<accession>A0A328DL39</accession>
<evidence type="ECO:0000313" key="2">
    <source>
        <dbReference type="EMBL" id="RAL45358.1"/>
    </source>
</evidence>
<gene>
    <name evidence="2" type="ORF">DM860_013754</name>
</gene>
<proteinExistence type="predicted"/>
<comment type="caution">
    <text evidence="2">The sequence shown here is derived from an EMBL/GenBank/DDBJ whole genome shotgun (WGS) entry which is preliminary data.</text>
</comment>
<dbReference type="Proteomes" id="UP000249390">
    <property type="component" value="Unassembled WGS sequence"/>
</dbReference>
<name>A0A328DL39_9ASTE</name>
<feature type="region of interest" description="Disordered" evidence="1">
    <location>
        <begin position="84"/>
        <end position="116"/>
    </location>
</feature>
<feature type="region of interest" description="Disordered" evidence="1">
    <location>
        <begin position="219"/>
        <end position="251"/>
    </location>
</feature>
<feature type="compositionally biased region" description="Basic and acidic residues" evidence="1">
    <location>
        <begin position="219"/>
        <end position="241"/>
    </location>
</feature>
<dbReference type="EMBL" id="NQVE01000134">
    <property type="protein sequence ID" value="RAL45358.1"/>
    <property type="molecule type" value="Genomic_DNA"/>
</dbReference>
<organism evidence="2 3">
    <name type="scientific">Cuscuta australis</name>
    <dbReference type="NCBI Taxonomy" id="267555"/>
    <lineage>
        <taxon>Eukaryota</taxon>
        <taxon>Viridiplantae</taxon>
        <taxon>Streptophyta</taxon>
        <taxon>Embryophyta</taxon>
        <taxon>Tracheophyta</taxon>
        <taxon>Spermatophyta</taxon>
        <taxon>Magnoliopsida</taxon>
        <taxon>eudicotyledons</taxon>
        <taxon>Gunneridae</taxon>
        <taxon>Pentapetalae</taxon>
        <taxon>asterids</taxon>
        <taxon>lamiids</taxon>
        <taxon>Solanales</taxon>
        <taxon>Convolvulaceae</taxon>
        <taxon>Cuscuteae</taxon>
        <taxon>Cuscuta</taxon>
        <taxon>Cuscuta subgen. Grammica</taxon>
        <taxon>Cuscuta sect. Cleistogrammica</taxon>
    </lineage>
</organism>
<dbReference type="InterPro" id="IPR022251">
    <property type="entry name" value="DUF3774_wound-induced"/>
</dbReference>
<evidence type="ECO:0000256" key="1">
    <source>
        <dbReference type="SAM" id="MobiDB-lite"/>
    </source>
</evidence>
<reference evidence="2 3" key="1">
    <citation type="submission" date="2018-06" db="EMBL/GenBank/DDBJ databases">
        <title>The Genome of Cuscuta australis (Dodder) Provides Insight into the Evolution of Plant Parasitism.</title>
        <authorList>
            <person name="Liu H."/>
        </authorList>
    </citation>
    <scope>NUCLEOTIDE SEQUENCE [LARGE SCALE GENOMIC DNA]</scope>
    <source>
        <strain evidence="3">cv. Yunnan</strain>
        <tissue evidence="2">Vines</tissue>
    </source>
</reference>
<dbReference type="AlphaFoldDB" id="A0A328DL39"/>
<feature type="compositionally biased region" description="Basic and acidic residues" evidence="1">
    <location>
        <begin position="92"/>
        <end position="116"/>
    </location>
</feature>
<sequence>MSFGSSSRRWIVAASVGTVEALKDQGFARWNYAFRLLHQHAKSNLRSYSQHATRLPSSSVVSAKLRDEQLKRSEESLRTVMIQKVYEGGEQGDDRRNPAKERLPQREARRSQGGEDKGRRWWRRYGKLETLGGIDGDLSGEVEEIPGDSGNIKHKRNLFRKVEQTAVRLPPRLREEGIGPMYPLVKVKPVPVLSPVDGTRLTTPHPLTRSRQFNIKLEERKKNELRKQQQQKVDRGGERGDGGGSEGPRLRQMELRFQTAPPACQIQPPVLLPARHQAAFSLRCRLRQAAR</sequence>
<protein>
    <submittedName>
        <fullName evidence="2">Uncharacterized protein</fullName>
    </submittedName>
</protein>
<evidence type="ECO:0000313" key="3">
    <source>
        <dbReference type="Proteomes" id="UP000249390"/>
    </source>
</evidence>
<keyword evidence="3" id="KW-1185">Reference proteome</keyword>